<feature type="region of interest" description="Disordered" evidence="1">
    <location>
        <begin position="114"/>
        <end position="220"/>
    </location>
</feature>
<dbReference type="InterPro" id="IPR022617">
    <property type="entry name" value="Rad60/SUMO-like_dom"/>
</dbReference>
<organism evidence="3 4">
    <name type="scientific">Sporisorium graminicola</name>
    <dbReference type="NCBI Taxonomy" id="280036"/>
    <lineage>
        <taxon>Eukaryota</taxon>
        <taxon>Fungi</taxon>
        <taxon>Dikarya</taxon>
        <taxon>Basidiomycota</taxon>
        <taxon>Ustilaginomycotina</taxon>
        <taxon>Ustilaginomycetes</taxon>
        <taxon>Ustilaginales</taxon>
        <taxon>Ustilaginaceae</taxon>
        <taxon>Sporisorium</taxon>
    </lineage>
</organism>
<feature type="region of interest" description="Disordered" evidence="1">
    <location>
        <begin position="23"/>
        <end position="53"/>
    </location>
</feature>
<gene>
    <name evidence="3" type="ORF">EX895_000395</name>
</gene>
<feature type="domain" description="Ubiquitin-like" evidence="2">
    <location>
        <begin position="250"/>
        <end position="329"/>
    </location>
</feature>
<dbReference type="OrthoDB" id="442921at2759"/>
<feature type="compositionally biased region" description="Polar residues" evidence="1">
    <location>
        <begin position="207"/>
        <end position="218"/>
    </location>
</feature>
<evidence type="ECO:0000313" key="3">
    <source>
        <dbReference type="EMBL" id="TKY90397.1"/>
    </source>
</evidence>
<dbReference type="InterPro" id="IPR029071">
    <property type="entry name" value="Ubiquitin-like_domsf"/>
</dbReference>
<dbReference type="InterPro" id="IPR000626">
    <property type="entry name" value="Ubiquitin-like_dom"/>
</dbReference>
<feature type="compositionally biased region" description="Low complexity" evidence="1">
    <location>
        <begin position="160"/>
        <end position="171"/>
    </location>
</feature>
<dbReference type="CDD" id="cd01763">
    <property type="entry name" value="Ubl_SUMO_like"/>
    <property type="match status" value="1"/>
</dbReference>
<feature type="compositionally biased region" description="Acidic residues" evidence="1">
    <location>
        <begin position="172"/>
        <end position="185"/>
    </location>
</feature>
<dbReference type="PROSITE" id="PS50053">
    <property type="entry name" value="UBIQUITIN_2"/>
    <property type="match status" value="1"/>
</dbReference>
<dbReference type="Pfam" id="PF11976">
    <property type="entry name" value="Rad60-SLD"/>
    <property type="match status" value="1"/>
</dbReference>
<dbReference type="Gene3D" id="3.10.20.90">
    <property type="entry name" value="Phosphatidylinositol 3-kinase Catalytic Subunit, Chain A, domain 1"/>
    <property type="match status" value="1"/>
</dbReference>
<dbReference type="RefSeq" id="XP_029742382.1">
    <property type="nucleotide sequence ID" value="XM_029880996.1"/>
</dbReference>
<keyword evidence="4" id="KW-1185">Reference proteome</keyword>
<comment type="caution">
    <text evidence="3">The sequence shown here is derived from an EMBL/GenBank/DDBJ whole genome shotgun (WGS) entry which is preliminary data.</text>
</comment>
<name>A0A4U7L132_9BASI</name>
<reference evidence="3 4" key="1">
    <citation type="submission" date="2019-05" db="EMBL/GenBank/DDBJ databases">
        <title>Sporisorium graminicola CBS 10092 draft sequencing and annotation.</title>
        <authorList>
            <person name="Solano-Gonzalez S."/>
            <person name="Caddick M.X."/>
            <person name="Darby A."/>
        </authorList>
    </citation>
    <scope>NUCLEOTIDE SEQUENCE [LARGE SCALE GENOMIC DNA]</scope>
    <source>
        <strain evidence="3 4">CBS 10092</strain>
    </source>
</reference>
<feature type="compositionally biased region" description="Basic and acidic residues" evidence="1">
    <location>
        <begin position="189"/>
        <end position="203"/>
    </location>
</feature>
<dbReference type="Proteomes" id="UP000306050">
    <property type="component" value="Chromosome SGRAM_1"/>
</dbReference>
<evidence type="ECO:0000313" key="4">
    <source>
        <dbReference type="Proteomes" id="UP000306050"/>
    </source>
</evidence>
<dbReference type="GeneID" id="40723290"/>
<accession>A0A4U7L132</accession>
<proteinExistence type="predicted"/>
<dbReference type="KEGG" id="sgra:EX895_000395"/>
<protein>
    <recommendedName>
        <fullName evidence="2">Ubiquitin-like domain-containing protein</fullName>
    </recommendedName>
</protein>
<sequence>MDYFRHLGRGGCSSSSSAAFSSAAAEAATTKRESAATMRQDSPISDIDDTAPGDGAKGDITIDAGIRAVLEAAKLANATTAATAVAATAAFAEQQAPTLPSSFIQQPDVVEETESLVKAEQSGAVGVRGGGAQGGRNDDEEDDVMMVDEALGEQKEKPQKQQQQQQQQQGAEEAEMDELEDDDVGDSAVCEKDGPRSVREQHPSPEPVSQSPGNESADTTLATTTTTAIPSPAPIHPHARTTHPDARAIISINIRDANNYDTYFHCRPDTKLAKLLHAYADRYDVDISKMRFVSEHGVQLPKADRTATVRSAGLADGDEIDVMLEQIGGAGARA</sequence>
<evidence type="ECO:0000259" key="2">
    <source>
        <dbReference type="PROSITE" id="PS50053"/>
    </source>
</evidence>
<dbReference type="AlphaFoldDB" id="A0A4U7L132"/>
<dbReference type="EMBL" id="SRRM01000002">
    <property type="protein sequence ID" value="TKY90397.1"/>
    <property type="molecule type" value="Genomic_DNA"/>
</dbReference>
<dbReference type="SUPFAM" id="SSF54236">
    <property type="entry name" value="Ubiquitin-like"/>
    <property type="match status" value="1"/>
</dbReference>
<evidence type="ECO:0000256" key="1">
    <source>
        <dbReference type="SAM" id="MobiDB-lite"/>
    </source>
</evidence>